<keyword evidence="3 5" id="KW-0863">Zinc-finger</keyword>
<feature type="compositionally biased region" description="Low complexity" evidence="6">
    <location>
        <begin position="346"/>
        <end position="365"/>
    </location>
</feature>
<evidence type="ECO:0008006" key="11">
    <source>
        <dbReference type="Google" id="ProtNLM"/>
    </source>
</evidence>
<dbReference type="InterPro" id="IPR013083">
    <property type="entry name" value="Znf_RING/FYVE/PHD"/>
</dbReference>
<evidence type="ECO:0000256" key="5">
    <source>
        <dbReference type="PROSITE-ProRule" id="PRU00723"/>
    </source>
</evidence>
<reference evidence="9 10" key="1">
    <citation type="submission" date="2016-03" db="EMBL/GenBank/DDBJ databases">
        <title>Comparative genomics of the ectomycorrhizal sister species Rhizopogon vinicolor and Rhizopogon vesiculosus (Basidiomycota: Boletales) reveals a divergence of the mating type B locus.</title>
        <authorList>
            <person name="Mujic A.B."/>
            <person name="Kuo A."/>
            <person name="Tritt A."/>
            <person name="Lipzen A."/>
            <person name="Chen C."/>
            <person name="Johnson J."/>
            <person name="Sharma A."/>
            <person name="Barry K."/>
            <person name="Grigoriev I.V."/>
            <person name="Spatafora J.W."/>
        </authorList>
    </citation>
    <scope>NUCLEOTIDE SEQUENCE [LARGE SCALE GENOMIC DNA]</scope>
    <source>
        <strain evidence="9 10">AM-OR11-056</strain>
    </source>
</reference>
<dbReference type="Gene3D" id="4.10.1000.10">
    <property type="entry name" value="Zinc finger, CCCH-type"/>
    <property type="match status" value="1"/>
</dbReference>
<dbReference type="GO" id="GO:0061630">
    <property type="term" value="F:ubiquitin protein ligase activity"/>
    <property type="evidence" value="ECO:0007669"/>
    <property type="project" value="InterPro"/>
</dbReference>
<feature type="zinc finger region" description="C3H1-type" evidence="5">
    <location>
        <begin position="182"/>
        <end position="215"/>
    </location>
</feature>
<evidence type="ECO:0000256" key="1">
    <source>
        <dbReference type="ARBA" id="ARBA00022679"/>
    </source>
</evidence>
<organism evidence="9 10">
    <name type="scientific">Rhizopogon vesiculosus</name>
    <dbReference type="NCBI Taxonomy" id="180088"/>
    <lineage>
        <taxon>Eukaryota</taxon>
        <taxon>Fungi</taxon>
        <taxon>Dikarya</taxon>
        <taxon>Basidiomycota</taxon>
        <taxon>Agaricomycotina</taxon>
        <taxon>Agaricomycetes</taxon>
        <taxon>Agaricomycetidae</taxon>
        <taxon>Boletales</taxon>
        <taxon>Suillineae</taxon>
        <taxon>Rhizopogonaceae</taxon>
        <taxon>Rhizopogon</taxon>
    </lineage>
</organism>
<dbReference type="Pfam" id="PF00097">
    <property type="entry name" value="zf-C3HC4"/>
    <property type="match status" value="1"/>
</dbReference>
<evidence type="ECO:0000259" key="8">
    <source>
        <dbReference type="PROSITE" id="PS50103"/>
    </source>
</evidence>
<dbReference type="PANTHER" id="PTHR11224">
    <property type="entry name" value="MAKORIN-RELATED"/>
    <property type="match status" value="1"/>
</dbReference>
<name>A0A1J8QBI9_9AGAM</name>
<feature type="zinc finger region" description="C3H1-type" evidence="5">
    <location>
        <begin position="7"/>
        <end position="35"/>
    </location>
</feature>
<dbReference type="InterPro" id="IPR036855">
    <property type="entry name" value="Znf_CCCH_sf"/>
</dbReference>
<evidence type="ECO:0000259" key="7">
    <source>
        <dbReference type="PROSITE" id="PS50089"/>
    </source>
</evidence>
<dbReference type="PROSITE" id="PS50089">
    <property type="entry name" value="ZF_RING_2"/>
    <property type="match status" value="1"/>
</dbReference>
<dbReference type="SUPFAM" id="SSF90229">
    <property type="entry name" value="CCCH zinc finger"/>
    <property type="match status" value="1"/>
</dbReference>
<dbReference type="GO" id="GO:0008270">
    <property type="term" value="F:zinc ion binding"/>
    <property type="evidence" value="ECO:0007669"/>
    <property type="project" value="UniProtKB-KW"/>
</dbReference>
<feature type="region of interest" description="Disordered" evidence="6">
    <location>
        <begin position="448"/>
        <end position="579"/>
    </location>
</feature>
<dbReference type="SMART" id="SM00356">
    <property type="entry name" value="ZnF_C3H1"/>
    <property type="match status" value="3"/>
</dbReference>
<comment type="caution">
    <text evidence="9">The sequence shown here is derived from an EMBL/GenBank/DDBJ whole genome shotgun (WGS) entry which is preliminary data.</text>
</comment>
<feature type="region of interest" description="Disordered" evidence="6">
    <location>
        <begin position="346"/>
        <end position="383"/>
    </location>
</feature>
<evidence type="ECO:0000256" key="2">
    <source>
        <dbReference type="ARBA" id="ARBA00022723"/>
    </source>
</evidence>
<dbReference type="SUPFAM" id="SSF57850">
    <property type="entry name" value="RING/U-box"/>
    <property type="match status" value="1"/>
</dbReference>
<dbReference type="EMBL" id="LVVM01005392">
    <property type="protein sequence ID" value="OJA10688.1"/>
    <property type="molecule type" value="Genomic_DNA"/>
</dbReference>
<feature type="region of interest" description="Disordered" evidence="6">
    <location>
        <begin position="290"/>
        <end position="312"/>
    </location>
</feature>
<feature type="zinc finger region" description="C3H1-type" evidence="5">
    <location>
        <begin position="41"/>
        <end position="85"/>
    </location>
</feature>
<feature type="domain" description="C3H1-type" evidence="8">
    <location>
        <begin position="182"/>
        <end position="215"/>
    </location>
</feature>
<feature type="compositionally biased region" description="Acidic residues" evidence="6">
    <location>
        <begin position="290"/>
        <end position="301"/>
    </location>
</feature>
<keyword evidence="4 5" id="KW-0862">Zinc</keyword>
<keyword evidence="1" id="KW-0808">Transferase</keyword>
<dbReference type="Proteomes" id="UP000183567">
    <property type="component" value="Unassembled WGS sequence"/>
</dbReference>
<dbReference type="Gene3D" id="3.30.40.10">
    <property type="entry name" value="Zinc/RING finger domain, C3HC4 (zinc finger)"/>
    <property type="match status" value="1"/>
</dbReference>
<dbReference type="OrthoDB" id="250836at2759"/>
<dbReference type="AlphaFoldDB" id="A0A1J8QBI9"/>
<keyword evidence="10" id="KW-1185">Reference proteome</keyword>
<dbReference type="PANTHER" id="PTHR11224:SF10">
    <property type="entry name" value="IP09428P-RELATED"/>
    <property type="match status" value="1"/>
</dbReference>
<protein>
    <recommendedName>
        <fullName evidence="11">RING-type E3 ubiquitin transferase</fullName>
    </recommendedName>
</protein>
<dbReference type="InterPro" id="IPR000571">
    <property type="entry name" value="Znf_CCCH"/>
</dbReference>
<dbReference type="PROSITE" id="PS50103">
    <property type="entry name" value="ZF_C3H1"/>
    <property type="match status" value="3"/>
</dbReference>
<gene>
    <name evidence="9" type="ORF">AZE42_01060</name>
</gene>
<dbReference type="PROSITE" id="PS00518">
    <property type="entry name" value="ZF_RING_1"/>
    <property type="match status" value="1"/>
</dbReference>
<dbReference type="SMART" id="SM00184">
    <property type="entry name" value="RING"/>
    <property type="match status" value="1"/>
</dbReference>
<feature type="compositionally biased region" description="Acidic residues" evidence="6">
    <location>
        <begin position="453"/>
        <end position="465"/>
    </location>
</feature>
<accession>A0A1J8QBI9</accession>
<proteinExistence type="predicted"/>
<feature type="domain" description="C3H1-type" evidence="8">
    <location>
        <begin position="41"/>
        <end position="85"/>
    </location>
</feature>
<keyword evidence="2 5" id="KW-0479">Metal-binding</keyword>
<feature type="domain" description="C3H1-type" evidence="8">
    <location>
        <begin position="7"/>
        <end position="35"/>
    </location>
</feature>
<dbReference type="STRING" id="180088.A0A1J8QBI9"/>
<dbReference type="InterPro" id="IPR018957">
    <property type="entry name" value="Znf_C3HC4_RING-type"/>
</dbReference>
<evidence type="ECO:0000313" key="10">
    <source>
        <dbReference type="Proteomes" id="UP000183567"/>
    </source>
</evidence>
<evidence type="ECO:0000313" key="9">
    <source>
        <dbReference type="EMBL" id="OJA10688.1"/>
    </source>
</evidence>
<evidence type="ECO:0000256" key="4">
    <source>
        <dbReference type="ARBA" id="ARBA00022833"/>
    </source>
</evidence>
<dbReference type="InterPro" id="IPR045072">
    <property type="entry name" value="MKRN-like"/>
</dbReference>
<dbReference type="InterPro" id="IPR001841">
    <property type="entry name" value="Znf_RING"/>
</dbReference>
<sequence length="606" mass="67137">MDRPVTSKSRGICRYYNTSRGCYAGDNCKFLHGTEEKFTPYDKSKVCRYYVQGKQASIRFRPGITDRFSGHCTRGERCWFRHELLNVPIDEELKHLDENICTICLEKPKTYGLLSGCSHVFCLQCIRQWREPQGKSSDMVTSGILKRCPMCRIQSRFISPSTHFFPQDHPRKLDVVDNYKNSMARVPCKYFVETSASGKPCCPFGADCFYQHVNSDGTPHVFQYGADHFMKVFRRQQLRHGHDFFRTVSDTDFADYLRILQGIMGGPTNGLRVALNSFRRHLPAIWNDLDAESSTDPDAPEGEGTQGGDEGDEDRQALELLAEGIAAERSFEVTISRVLPVAEASNADAESSDSPVESPVSVPSVLIPPRARSTSPDMELPMNPQVPLRPSSSAEVLAPLPHSFVPWAMPRTPSPRPSSISSSPVTSTVQQSIASRFSTVLNSRSQETMVIDISDEEDEDDETEENLPNIANDNDSNTPPPSTTTVTHPLERVSLPALSGAAEAPASNTDEETALPGRPQCEHDKDPPFVTDGRGRVVWSRTARGSQAQAQVERERRRLSPAIKVRQTSETGVSATDGRSRIVLTGQEAPEVVGRISGAETETEAE</sequence>
<dbReference type="InterPro" id="IPR017907">
    <property type="entry name" value="Znf_RING_CS"/>
</dbReference>
<feature type="domain" description="RING-type" evidence="7">
    <location>
        <begin position="101"/>
        <end position="152"/>
    </location>
</feature>
<evidence type="ECO:0000256" key="6">
    <source>
        <dbReference type="SAM" id="MobiDB-lite"/>
    </source>
</evidence>
<evidence type="ECO:0000256" key="3">
    <source>
        <dbReference type="ARBA" id="ARBA00022771"/>
    </source>
</evidence>
<dbReference type="GO" id="GO:0000209">
    <property type="term" value="P:protein polyubiquitination"/>
    <property type="evidence" value="ECO:0007669"/>
    <property type="project" value="InterPro"/>
</dbReference>